<feature type="region of interest" description="Disordered" evidence="1">
    <location>
        <begin position="90"/>
        <end position="223"/>
    </location>
</feature>
<feature type="compositionally biased region" description="Low complexity" evidence="1">
    <location>
        <begin position="163"/>
        <end position="197"/>
    </location>
</feature>
<comment type="caution">
    <text evidence="2">The sequence shown here is derived from an EMBL/GenBank/DDBJ whole genome shotgun (WGS) entry which is preliminary data.</text>
</comment>
<dbReference type="EMBL" id="JAFHLR010000019">
    <property type="protein sequence ID" value="KAG5480920.1"/>
    <property type="molecule type" value="Genomic_DNA"/>
</dbReference>
<reference evidence="3" key="2">
    <citation type="journal article" date="2021" name="Sci. Data">
        <title>Chromosome-scale genome sequencing, assembly and annotation of six genomes from subfamily Leishmaniinae.</title>
        <authorList>
            <person name="Almutairi H."/>
            <person name="Urbaniak M.D."/>
            <person name="Bates M.D."/>
            <person name="Jariyapan N."/>
            <person name="Kwakye-Nuako G."/>
            <person name="Thomaz Soccol V."/>
            <person name="Al-Salem W.S."/>
            <person name="Dillon R.J."/>
            <person name="Bates P.A."/>
            <person name="Gatherer D."/>
        </authorList>
    </citation>
    <scope>NUCLEOTIDE SEQUENCE [LARGE SCALE GENOMIC DNA]</scope>
</reference>
<accession>A0A836KSB6</accession>
<organism evidence="2 3">
    <name type="scientific">Leishmania orientalis</name>
    <dbReference type="NCBI Taxonomy" id="2249476"/>
    <lineage>
        <taxon>Eukaryota</taxon>
        <taxon>Discoba</taxon>
        <taxon>Euglenozoa</taxon>
        <taxon>Kinetoplastea</taxon>
        <taxon>Metakinetoplastina</taxon>
        <taxon>Trypanosomatida</taxon>
        <taxon>Trypanosomatidae</taxon>
        <taxon>Leishmaniinae</taxon>
        <taxon>Leishmania</taxon>
    </lineage>
</organism>
<feature type="compositionally biased region" description="Low complexity" evidence="1">
    <location>
        <begin position="388"/>
        <end position="409"/>
    </location>
</feature>
<dbReference type="KEGG" id="loi:92362343"/>
<feature type="compositionally biased region" description="Polar residues" evidence="1">
    <location>
        <begin position="573"/>
        <end position="587"/>
    </location>
</feature>
<protein>
    <submittedName>
        <fullName evidence="2">Uncharacterized protein</fullName>
    </submittedName>
</protein>
<feature type="region of interest" description="Disordered" evidence="1">
    <location>
        <begin position="1"/>
        <end position="57"/>
    </location>
</feature>
<feature type="region of interest" description="Disordered" evidence="1">
    <location>
        <begin position="443"/>
        <end position="463"/>
    </location>
</feature>
<evidence type="ECO:0000256" key="1">
    <source>
        <dbReference type="SAM" id="MobiDB-lite"/>
    </source>
</evidence>
<feature type="compositionally biased region" description="Low complexity" evidence="1">
    <location>
        <begin position="37"/>
        <end position="47"/>
    </location>
</feature>
<evidence type="ECO:0000313" key="3">
    <source>
        <dbReference type="Proteomes" id="UP000674143"/>
    </source>
</evidence>
<sequence>MQPSALPAESSLGPPQPADRRQIVPLMGSSTSGGGAAAAAAQLSVGSPEAAPRQTSYTANLEAQVRVLEQEVHLLRTGLEQNERLRGVSAAAAPLQQRSSSSSKRVHFAPSPVIAQSPPPLSARASSASVTGVDGRPRLAFGQRVDSTNSRISAHGPPNAAPSQARRAASLSKSSRSSARSGSVPSPSTTPGTTNTTFVHLSPAPSSLRGGNTSGVPLQGAATGGTLVSPTVANVQPPASLPAGSPSTSAAAATVWASADPRRLWPRVATAALSHYPFRTTTASSLAALSTPGIPDPPATSSAQPVSAPVGTSSAAASPIVVAMSSDGPPLTSLTQPGTPTAGPVTEATLSPTAGPAAPSAPSPPAAGTALAVTHSILCATTPPSHMAATTPAEASAPPVAGSSASVAATATEPETEVLVLRDTLAQREALLHRVLLELHDRHGSGGAHRQSSPAVVASEVKERQQSRQAMRLLAEELFAAQTQLSHARISHQLVLAELHTCRQQVHRAPSPKQQQAAAPERTSPAEASQSSPGPLQEQLDVALRKLKAWEDWYATSATAGGDEAAGVTARNSNALSAEKGSSSRPEQSPKPKGPNAEYQVGTAAAAGAAAARGSHTTKSVHKREKHMYETSALSRCPHCGFGLPGLAPACAIAGFPGYHPSLSSPSALAPQRLPAAAPPVPYVSAYALDSILLQHLASRCDGSAEVGPEVAVTTSGGAATPPPPPPEDASSSSSPAQIAEVRHTSGDMNVLKKVSAGTGHESRRTGACDATSMWAVPMGTSTSIAGAGGGATSSLYVSPYCDKLDHAQQQAYRAQRYAEQLARGAAVRELAEAERQVAEQRLSLWEHHRPYAKSLSATSPTSPSRVPFSSTPDGGPRSTEAGKQEVVE</sequence>
<feature type="region of interest" description="Disordered" evidence="1">
    <location>
        <begin position="291"/>
        <end position="311"/>
    </location>
</feature>
<feature type="compositionally biased region" description="Low complexity" evidence="1">
    <location>
        <begin position="710"/>
        <end position="720"/>
    </location>
</feature>
<feature type="region of interest" description="Disordered" evidence="1">
    <location>
        <begin position="708"/>
        <end position="737"/>
    </location>
</feature>
<feature type="region of interest" description="Disordered" evidence="1">
    <location>
        <begin position="327"/>
        <end position="368"/>
    </location>
</feature>
<dbReference type="Proteomes" id="UP000674143">
    <property type="component" value="Unassembled WGS sequence"/>
</dbReference>
<keyword evidence="3" id="KW-1185">Reference proteome</keyword>
<feature type="compositionally biased region" description="Polar residues" evidence="1">
    <location>
        <begin position="856"/>
        <end position="873"/>
    </location>
</feature>
<feature type="region of interest" description="Disordered" evidence="1">
    <location>
        <begin position="573"/>
        <end position="627"/>
    </location>
</feature>
<reference evidence="3" key="1">
    <citation type="journal article" date="2021" name="Microbiol. Resour. Announc.">
        <title>LGAAP: Leishmaniinae Genome Assembly and Annotation Pipeline.</title>
        <authorList>
            <person name="Almutairi H."/>
            <person name="Urbaniak M.D."/>
            <person name="Bates M.D."/>
            <person name="Jariyapan N."/>
            <person name="Kwakye-Nuako G."/>
            <person name="Thomaz-Soccol V."/>
            <person name="Al-Salem W.S."/>
            <person name="Dillon R.J."/>
            <person name="Bates P.A."/>
            <person name="Gatherer D."/>
        </authorList>
    </citation>
    <scope>NUCLEOTIDE SEQUENCE [LARGE SCALE GENOMIC DNA]</scope>
</reference>
<feature type="region of interest" description="Disordered" evidence="1">
    <location>
        <begin position="384"/>
        <end position="409"/>
    </location>
</feature>
<feature type="region of interest" description="Disordered" evidence="1">
    <location>
        <begin position="505"/>
        <end position="536"/>
    </location>
</feature>
<feature type="compositionally biased region" description="Polar residues" evidence="1">
    <location>
        <begin position="299"/>
        <end position="311"/>
    </location>
</feature>
<dbReference type="GeneID" id="92362343"/>
<proteinExistence type="predicted"/>
<gene>
    <name evidence="2" type="ORF">LSCM4_06490</name>
</gene>
<dbReference type="RefSeq" id="XP_067063921.1">
    <property type="nucleotide sequence ID" value="XM_067208409.1"/>
</dbReference>
<dbReference type="AlphaFoldDB" id="A0A836KSB6"/>
<feature type="compositionally biased region" description="Low complexity" evidence="1">
    <location>
        <begin position="348"/>
        <end position="358"/>
    </location>
</feature>
<name>A0A836KSB6_9TRYP</name>
<feature type="region of interest" description="Disordered" evidence="1">
    <location>
        <begin position="854"/>
        <end position="889"/>
    </location>
</feature>
<evidence type="ECO:0000313" key="2">
    <source>
        <dbReference type="EMBL" id="KAG5480920.1"/>
    </source>
</evidence>